<dbReference type="Proteomes" id="UP001283361">
    <property type="component" value="Unassembled WGS sequence"/>
</dbReference>
<dbReference type="Gene3D" id="1.10.640.10">
    <property type="entry name" value="Haem peroxidase domain superfamily, animal type"/>
    <property type="match status" value="1"/>
</dbReference>
<evidence type="ECO:0000313" key="3">
    <source>
        <dbReference type="Proteomes" id="UP001283361"/>
    </source>
</evidence>
<dbReference type="SUPFAM" id="SSF48113">
    <property type="entry name" value="Heme-dependent peroxidases"/>
    <property type="match status" value="1"/>
</dbReference>
<reference evidence="2" key="1">
    <citation type="journal article" date="2023" name="G3 (Bethesda)">
        <title>A reference genome for the long-term kleptoplast-retaining sea slug Elysia crispata morphotype clarki.</title>
        <authorList>
            <person name="Eastman K.E."/>
            <person name="Pendleton A.L."/>
            <person name="Shaikh M.A."/>
            <person name="Suttiyut T."/>
            <person name="Ogas R."/>
            <person name="Tomko P."/>
            <person name="Gavelis G."/>
            <person name="Widhalm J.R."/>
            <person name="Wisecaver J.H."/>
        </authorList>
    </citation>
    <scope>NUCLEOTIDE SEQUENCE</scope>
    <source>
        <strain evidence="2">ECLA1</strain>
    </source>
</reference>
<comment type="caution">
    <text evidence="2">The sequence shown here is derived from an EMBL/GenBank/DDBJ whole genome shotgun (WGS) entry which is preliminary data.</text>
</comment>
<sequence length="126" mass="14234">MARYQPLRMRYWTLVLCTVLASLTSTRACDECNLQDALNIILSQSSETASDHHSHMHSLDDRSNLARAVQKALNSLKGISETVDFSTLAYRRFDGLGNNLANPFWGSSLHTERRLLNNSYDDGRSE</sequence>
<evidence type="ECO:0000313" key="2">
    <source>
        <dbReference type="EMBL" id="KAK3787703.1"/>
    </source>
</evidence>
<protein>
    <submittedName>
        <fullName evidence="2">Uncharacterized protein</fullName>
    </submittedName>
</protein>
<feature type="chain" id="PRO_5042109833" evidence="1">
    <location>
        <begin position="29"/>
        <end position="126"/>
    </location>
</feature>
<keyword evidence="1" id="KW-0732">Signal</keyword>
<dbReference type="AlphaFoldDB" id="A0AAE1AHF3"/>
<dbReference type="Pfam" id="PF03098">
    <property type="entry name" value="An_peroxidase"/>
    <property type="match status" value="1"/>
</dbReference>
<dbReference type="GO" id="GO:0020037">
    <property type="term" value="F:heme binding"/>
    <property type="evidence" value="ECO:0007669"/>
    <property type="project" value="InterPro"/>
</dbReference>
<name>A0AAE1AHF3_9GAST</name>
<dbReference type="InterPro" id="IPR037120">
    <property type="entry name" value="Haem_peroxidase_sf_animal"/>
</dbReference>
<dbReference type="GO" id="GO:0006979">
    <property type="term" value="P:response to oxidative stress"/>
    <property type="evidence" value="ECO:0007669"/>
    <property type="project" value="InterPro"/>
</dbReference>
<dbReference type="InterPro" id="IPR019791">
    <property type="entry name" value="Haem_peroxidase_animal"/>
</dbReference>
<dbReference type="EMBL" id="JAWDGP010001847">
    <property type="protein sequence ID" value="KAK3787703.1"/>
    <property type="molecule type" value="Genomic_DNA"/>
</dbReference>
<dbReference type="InterPro" id="IPR010255">
    <property type="entry name" value="Haem_peroxidase_sf"/>
</dbReference>
<evidence type="ECO:0000256" key="1">
    <source>
        <dbReference type="SAM" id="SignalP"/>
    </source>
</evidence>
<accession>A0AAE1AHF3</accession>
<gene>
    <name evidence="2" type="ORF">RRG08_031932</name>
</gene>
<feature type="signal peptide" evidence="1">
    <location>
        <begin position="1"/>
        <end position="28"/>
    </location>
</feature>
<proteinExistence type="predicted"/>
<keyword evidence="3" id="KW-1185">Reference proteome</keyword>
<dbReference type="PROSITE" id="PS50292">
    <property type="entry name" value="PEROXIDASE_3"/>
    <property type="match status" value="1"/>
</dbReference>
<organism evidence="2 3">
    <name type="scientific">Elysia crispata</name>
    <name type="common">lettuce slug</name>
    <dbReference type="NCBI Taxonomy" id="231223"/>
    <lineage>
        <taxon>Eukaryota</taxon>
        <taxon>Metazoa</taxon>
        <taxon>Spiralia</taxon>
        <taxon>Lophotrochozoa</taxon>
        <taxon>Mollusca</taxon>
        <taxon>Gastropoda</taxon>
        <taxon>Heterobranchia</taxon>
        <taxon>Euthyneura</taxon>
        <taxon>Panpulmonata</taxon>
        <taxon>Sacoglossa</taxon>
        <taxon>Placobranchoidea</taxon>
        <taxon>Plakobranchidae</taxon>
        <taxon>Elysia</taxon>
    </lineage>
</organism>
<dbReference type="GO" id="GO:0004601">
    <property type="term" value="F:peroxidase activity"/>
    <property type="evidence" value="ECO:0007669"/>
    <property type="project" value="InterPro"/>
</dbReference>